<evidence type="ECO:0000313" key="4">
    <source>
        <dbReference type="Proteomes" id="UP000828251"/>
    </source>
</evidence>
<comment type="caution">
    <text evidence="3">The sequence shown here is derived from an EMBL/GenBank/DDBJ whole genome shotgun (WGS) entry which is preliminary data.</text>
</comment>
<protein>
    <recommendedName>
        <fullName evidence="2">CCHC-type domain-containing protein</fullName>
    </recommendedName>
</protein>
<sequence>MARSQIKMFLAPEVPISWPEAKHLILVRCYYLLKLIPTGPWVIFGHYLTVQPWTIAFNPNLPYPSLVLTWIRFPSLPSHLYKKQILMEIEGLIGKVSKLNFNLDGKAKGRYARMVVFVNLGRPLVSKILINRNPQRIEYDNLPIVCFKCGFYGHFKENCSSMVQPSKVIENGESSANIAATSRPWMLVEWRSKHGTSERVKKGNNLKKREFLGSKFQSLAYSEVVSSEEGNPKIPQSDLKKERKAPIIISKNYPQTGRKHINKVFKKSNLGLLVDKPQKSQPALLGA</sequence>
<gene>
    <name evidence="3" type="ORF">J1N35_043856</name>
</gene>
<keyword evidence="1" id="KW-0862">Zinc</keyword>
<evidence type="ECO:0000256" key="1">
    <source>
        <dbReference type="PROSITE-ProRule" id="PRU00047"/>
    </source>
</evidence>
<dbReference type="GO" id="GO:0003676">
    <property type="term" value="F:nucleic acid binding"/>
    <property type="evidence" value="ECO:0007669"/>
    <property type="project" value="InterPro"/>
</dbReference>
<keyword evidence="4" id="KW-1185">Reference proteome</keyword>
<accession>A0A9D3U821</accession>
<dbReference type="OrthoDB" id="786567at2759"/>
<dbReference type="PANTHER" id="PTHR31286:SF173">
    <property type="entry name" value="DUF4283 DOMAIN-CONTAINING PROTEIN"/>
    <property type="match status" value="1"/>
</dbReference>
<dbReference type="GO" id="GO:0008270">
    <property type="term" value="F:zinc ion binding"/>
    <property type="evidence" value="ECO:0007669"/>
    <property type="project" value="UniProtKB-KW"/>
</dbReference>
<keyword evidence="1" id="KW-0479">Metal-binding</keyword>
<keyword evidence="1" id="KW-0863">Zinc-finger</keyword>
<feature type="domain" description="CCHC-type" evidence="2">
    <location>
        <begin position="146"/>
        <end position="159"/>
    </location>
</feature>
<organism evidence="3 4">
    <name type="scientific">Gossypium stocksii</name>
    <dbReference type="NCBI Taxonomy" id="47602"/>
    <lineage>
        <taxon>Eukaryota</taxon>
        <taxon>Viridiplantae</taxon>
        <taxon>Streptophyta</taxon>
        <taxon>Embryophyta</taxon>
        <taxon>Tracheophyta</taxon>
        <taxon>Spermatophyta</taxon>
        <taxon>Magnoliopsida</taxon>
        <taxon>eudicotyledons</taxon>
        <taxon>Gunneridae</taxon>
        <taxon>Pentapetalae</taxon>
        <taxon>rosids</taxon>
        <taxon>malvids</taxon>
        <taxon>Malvales</taxon>
        <taxon>Malvaceae</taxon>
        <taxon>Malvoideae</taxon>
        <taxon>Gossypium</taxon>
    </lineage>
</organism>
<evidence type="ECO:0000259" key="2">
    <source>
        <dbReference type="PROSITE" id="PS50158"/>
    </source>
</evidence>
<evidence type="ECO:0000313" key="3">
    <source>
        <dbReference type="EMBL" id="KAH1031682.1"/>
    </source>
</evidence>
<dbReference type="InterPro" id="IPR040256">
    <property type="entry name" value="At4g02000-like"/>
</dbReference>
<reference evidence="3 4" key="1">
    <citation type="journal article" date="2021" name="Plant Biotechnol. J.">
        <title>Multi-omics assisted identification of the key and species-specific regulatory components of drought-tolerant mechanisms in Gossypium stocksii.</title>
        <authorList>
            <person name="Yu D."/>
            <person name="Ke L."/>
            <person name="Zhang D."/>
            <person name="Wu Y."/>
            <person name="Sun Y."/>
            <person name="Mei J."/>
            <person name="Sun J."/>
            <person name="Sun Y."/>
        </authorList>
    </citation>
    <scope>NUCLEOTIDE SEQUENCE [LARGE SCALE GENOMIC DNA]</scope>
    <source>
        <strain evidence="4">cv. E1</strain>
        <tissue evidence="3">Leaf</tissue>
    </source>
</reference>
<dbReference type="EMBL" id="JAIQCV010000013">
    <property type="protein sequence ID" value="KAH1031682.1"/>
    <property type="molecule type" value="Genomic_DNA"/>
</dbReference>
<name>A0A9D3U821_9ROSI</name>
<dbReference type="InterPro" id="IPR001878">
    <property type="entry name" value="Znf_CCHC"/>
</dbReference>
<dbReference type="PROSITE" id="PS50158">
    <property type="entry name" value="ZF_CCHC"/>
    <property type="match status" value="1"/>
</dbReference>
<dbReference type="PANTHER" id="PTHR31286">
    <property type="entry name" value="GLYCINE-RICH CELL WALL STRUCTURAL PROTEIN 1.8-LIKE"/>
    <property type="match status" value="1"/>
</dbReference>
<dbReference type="Proteomes" id="UP000828251">
    <property type="component" value="Unassembled WGS sequence"/>
</dbReference>
<proteinExistence type="predicted"/>
<dbReference type="AlphaFoldDB" id="A0A9D3U821"/>